<dbReference type="SUPFAM" id="SSF103473">
    <property type="entry name" value="MFS general substrate transporter"/>
    <property type="match status" value="2"/>
</dbReference>
<evidence type="ECO:0000256" key="3">
    <source>
        <dbReference type="ARBA" id="ARBA00022692"/>
    </source>
</evidence>
<feature type="transmembrane region" description="Helical" evidence="6">
    <location>
        <begin position="105"/>
        <end position="122"/>
    </location>
</feature>
<dbReference type="PANTHER" id="PTHR16172">
    <property type="entry name" value="MAJOR FACILITATOR SUPERFAMILY DOMAIN-CONTAINING PROTEIN 6-LIKE"/>
    <property type="match status" value="1"/>
</dbReference>
<feature type="transmembrane region" description="Helical" evidence="6">
    <location>
        <begin position="527"/>
        <end position="547"/>
    </location>
</feature>
<keyword evidence="4 6" id="KW-1133">Transmembrane helix</keyword>
<evidence type="ECO:0000256" key="1">
    <source>
        <dbReference type="ARBA" id="ARBA00004141"/>
    </source>
</evidence>
<comment type="caution">
    <text evidence="8">The sequence shown here is derived from an EMBL/GenBank/DDBJ whole genome shotgun (WGS) entry which is preliminary data.</text>
</comment>
<dbReference type="Proteomes" id="UP000887013">
    <property type="component" value="Unassembled WGS sequence"/>
</dbReference>
<dbReference type="InterPro" id="IPR036259">
    <property type="entry name" value="MFS_trans_sf"/>
</dbReference>
<evidence type="ECO:0000256" key="4">
    <source>
        <dbReference type="ARBA" id="ARBA00022989"/>
    </source>
</evidence>
<dbReference type="InterPro" id="IPR024989">
    <property type="entry name" value="MFS_assoc_dom"/>
</dbReference>
<keyword evidence="3 6" id="KW-0812">Transmembrane</keyword>
<name>A0A8X6P1S4_NEPPI</name>
<keyword evidence="5 6" id="KW-0472">Membrane</keyword>
<dbReference type="InterPro" id="IPR051717">
    <property type="entry name" value="MFS_MFSD6"/>
</dbReference>
<evidence type="ECO:0000259" key="7">
    <source>
        <dbReference type="Pfam" id="PF12832"/>
    </source>
</evidence>
<feature type="transmembrane region" description="Helical" evidence="6">
    <location>
        <begin position="437"/>
        <end position="455"/>
    </location>
</feature>
<feature type="transmembrane region" description="Helical" evidence="6">
    <location>
        <begin position="371"/>
        <end position="392"/>
    </location>
</feature>
<dbReference type="AlphaFoldDB" id="A0A8X6P1S4"/>
<comment type="subcellular location">
    <subcellularLocation>
        <location evidence="1">Membrane</location>
        <topology evidence="1">Multi-pass membrane protein</topology>
    </subcellularLocation>
</comment>
<dbReference type="OrthoDB" id="10056177at2759"/>
<feature type="transmembrane region" description="Helical" evidence="6">
    <location>
        <begin position="298"/>
        <end position="319"/>
    </location>
</feature>
<feature type="transmembrane region" description="Helical" evidence="6">
    <location>
        <begin position="257"/>
        <end position="278"/>
    </location>
</feature>
<evidence type="ECO:0000313" key="9">
    <source>
        <dbReference type="Proteomes" id="UP000887013"/>
    </source>
</evidence>
<dbReference type="Pfam" id="PF12832">
    <property type="entry name" value="MFS_1_like"/>
    <property type="match status" value="1"/>
</dbReference>
<feature type="transmembrane region" description="Helical" evidence="6">
    <location>
        <begin position="39"/>
        <end position="62"/>
    </location>
</feature>
<keyword evidence="9" id="KW-1185">Reference proteome</keyword>
<comment type="similarity">
    <text evidence="2">Belongs to the major facilitator superfamily. MFSD6 family.</text>
</comment>
<feature type="transmembrane region" description="Helical" evidence="6">
    <location>
        <begin position="74"/>
        <end position="93"/>
    </location>
</feature>
<evidence type="ECO:0000256" key="6">
    <source>
        <dbReference type="SAM" id="Phobius"/>
    </source>
</evidence>
<evidence type="ECO:0000313" key="8">
    <source>
        <dbReference type="EMBL" id="GFT42783.1"/>
    </source>
</evidence>
<dbReference type="GO" id="GO:0016020">
    <property type="term" value="C:membrane"/>
    <property type="evidence" value="ECO:0007669"/>
    <property type="project" value="UniProtKB-SubCell"/>
</dbReference>
<organism evidence="8 9">
    <name type="scientific">Nephila pilipes</name>
    <name type="common">Giant wood spider</name>
    <name type="synonym">Nephila maculata</name>
    <dbReference type="NCBI Taxonomy" id="299642"/>
    <lineage>
        <taxon>Eukaryota</taxon>
        <taxon>Metazoa</taxon>
        <taxon>Ecdysozoa</taxon>
        <taxon>Arthropoda</taxon>
        <taxon>Chelicerata</taxon>
        <taxon>Arachnida</taxon>
        <taxon>Araneae</taxon>
        <taxon>Araneomorphae</taxon>
        <taxon>Entelegynae</taxon>
        <taxon>Araneoidea</taxon>
        <taxon>Nephilidae</taxon>
        <taxon>Nephila</taxon>
    </lineage>
</organism>
<evidence type="ECO:0000256" key="5">
    <source>
        <dbReference type="ARBA" id="ARBA00023136"/>
    </source>
</evidence>
<feature type="transmembrane region" description="Helical" evidence="6">
    <location>
        <begin position="331"/>
        <end position="350"/>
    </location>
</feature>
<dbReference type="EMBL" id="BMAW01110355">
    <property type="protein sequence ID" value="GFT42783.1"/>
    <property type="molecule type" value="Genomic_DNA"/>
</dbReference>
<protein>
    <submittedName>
        <fullName evidence="8">MFS_1_like domain-containing protein</fullName>
    </submittedName>
</protein>
<evidence type="ECO:0000256" key="2">
    <source>
        <dbReference type="ARBA" id="ARBA00005241"/>
    </source>
</evidence>
<reference evidence="8" key="1">
    <citation type="submission" date="2020-08" db="EMBL/GenBank/DDBJ databases">
        <title>Multicomponent nature underlies the extraordinary mechanical properties of spider dragline silk.</title>
        <authorList>
            <person name="Kono N."/>
            <person name="Nakamura H."/>
            <person name="Mori M."/>
            <person name="Yoshida Y."/>
            <person name="Ohtoshi R."/>
            <person name="Malay A.D."/>
            <person name="Moran D.A.P."/>
            <person name="Tomita M."/>
            <person name="Numata K."/>
            <person name="Arakawa K."/>
        </authorList>
    </citation>
    <scope>NUCLEOTIDE SEQUENCE</scope>
</reference>
<dbReference type="PANTHER" id="PTHR16172:SF41">
    <property type="entry name" value="MAJOR FACILITATOR SUPERFAMILY DOMAIN-CONTAINING PROTEIN 6-LIKE"/>
    <property type="match status" value="1"/>
</dbReference>
<sequence length="563" mass="64104">MEFQESEKALELDEKEDEVNDYFALNIGCLSISVHKPSIFLKIALFLWTSASSGIMTFYMVFLKQAGFTIKEVFLAHSIFPLIQVLIASSFVVSPNKCDKPKQILILNLILTSLSGLTMTYMPSVETSKYENHDFDLFYHPQNETWTTNETICDGEVKDVYLDSCSLKCSDNADLKYVGHGNIIQPDNNTLHNSFSVLLNNFRNSSETCSVSVNFSSETTQFYSDYKNWWNYSCYISCLKTDDVTCFVGVTKRNAFVIIYAILITIFMITYSNVFRVFDVTMIHSAKEYKATYEQLRLWTNIGALSGPFLAGIAVKITTIFGHQNIYAGNFYAFIFLCVFTAVTVCKVQIHKIEPATKIWEKTKIISKSSDAMVFFLVLFLLGTSWGFNSMYLNWYLAEIETTVFLFSIINSMKSLYGIPFLFLSKWFFKKMGETSIFLQAFTVYATAFFGYSFLQTAWPAVLLEINTVFTYHLLWEAVMSFCNIISPKGLVDIINMSTGSLHYTIGRMSGGFFGGLLMSSFDSKIAFRYVGTANAGFALLYGFYLCCRWKKLIKHQGVELIQ</sequence>
<feature type="domain" description="Major facilitator superfamily associated" evidence="7">
    <location>
        <begin position="40"/>
        <end position="529"/>
    </location>
</feature>
<gene>
    <name evidence="8" type="primary">AVEN_199032_2</name>
    <name evidence="8" type="ORF">NPIL_73951</name>
</gene>
<accession>A0A8X6P1S4</accession>
<feature type="transmembrane region" description="Helical" evidence="6">
    <location>
        <begin position="404"/>
        <end position="425"/>
    </location>
</feature>
<dbReference type="Gene3D" id="1.20.1250.20">
    <property type="entry name" value="MFS general substrate transporter like domains"/>
    <property type="match status" value="1"/>
</dbReference>
<proteinExistence type="inferred from homology"/>